<organism evidence="2 3">
    <name type="scientific">Gordonia phage Avazak</name>
    <dbReference type="NCBI Taxonomy" id="2656529"/>
    <lineage>
        <taxon>Viruses</taxon>
        <taxon>Duplodnaviria</taxon>
        <taxon>Heunggongvirae</taxon>
        <taxon>Uroviricota</taxon>
        <taxon>Caudoviricetes</taxon>
        <taxon>Deejayvirinae</taxon>
        <taxon>Tanisvirus</taxon>
        <taxon>Tanisvirus avazak</taxon>
    </lineage>
</organism>
<sequence>MDKEPAFPITVGIIIVALIVGAVSIVLRHII</sequence>
<dbReference type="EMBL" id="MN585971">
    <property type="protein sequence ID" value="QGJ88055.1"/>
    <property type="molecule type" value="Genomic_DNA"/>
</dbReference>
<keyword evidence="1" id="KW-0472">Membrane</keyword>
<dbReference type="KEGG" id="vg:55624324"/>
<evidence type="ECO:0000256" key="1">
    <source>
        <dbReference type="SAM" id="Phobius"/>
    </source>
</evidence>
<dbReference type="Proteomes" id="UP000425472">
    <property type="component" value="Segment"/>
</dbReference>
<name>A0A649V7S9_9CAUD</name>
<proteinExistence type="predicted"/>
<reference evidence="2 3" key="1">
    <citation type="submission" date="2019-10" db="EMBL/GenBank/DDBJ databases">
        <authorList>
            <person name="Millar G.J."/>
            <person name="Stotolongo A."/>
            <person name="Acosta C.G."/>
            <person name="Alexandre C.L."/>
            <person name="Birchfield S.K."/>
            <person name="Bradshaw K.L."/>
            <person name="Collins J.L."/>
            <person name="Emile S.L."/>
            <person name="Gale T.J."/>
            <person name="Higgs R.I."/>
            <person name="Jakubik A.E."/>
            <person name="Jasna A.S."/>
            <person name="Lightbourn T.A."/>
            <person name="Ortegon K.B."/>
            <person name="Sargent D.P."/>
            <person name="Thermozier K.N."/>
            <person name="Thomas F."/>
            <person name="Tucker J.D."/>
            <person name="White J.S."/>
            <person name="Sconiers W.B."/>
            <person name="Coleman S.T."/>
            <person name="Riley H.L."/>
            <person name="Garlena R.A."/>
            <person name="Russell D.A."/>
            <person name="Pope W.H."/>
            <person name="Jacobs-Sera D."/>
            <person name="Hatfull G.F."/>
        </authorList>
    </citation>
    <scope>NUCLEOTIDE SEQUENCE [LARGE SCALE GENOMIC DNA]</scope>
</reference>
<dbReference type="RefSeq" id="YP_009853644.1">
    <property type="nucleotide sequence ID" value="NC_048822.1"/>
</dbReference>
<accession>A0A649V7S9</accession>
<feature type="transmembrane region" description="Helical" evidence="1">
    <location>
        <begin position="6"/>
        <end position="27"/>
    </location>
</feature>
<dbReference type="GeneID" id="55624324"/>
<protein>
    <submittedName>
        <fullName evidence="2">Uncharacterized protein</fullName>
    </submittedName>
</protein>
<evidence type="ECO:0000313" key="2">
    <source>
        <dbReference type="EMBL" id="QGJ88055.1"/>
    </source>
</evidence>
<keyword evidence="1" id="KW-1133">Transmembrane helix</keyword>
<keyword evidence="3" id="KW-1185">Reference proteome</keyword>
<keyword evidence="1" id="KW-0812">Transmembrane</keyword>
<gene>
    <name evidence="2" type="primary">78</name>
    <name evidence="2" type="ORF">SEA_AVAZAK_78</name>
</gene>
<evidence type="ECO:0000313" key="3">
    <source>
        <dbReference type="Proteomes" id="UP000425472"/>
    </source>
</evidence>